<keyword evidence="3" id="KW-0812">Transmembrane</keyword>
<comment type="subcellular location">
    <subcellularLocation>
        <location evidence="1">Membrane</location>
        <topology evidence="1">Single-pass membrane protein</topology>
    </subcellularLocation>
</comment>
<dbReference type="AlphaFoldDB" id="A0AB74UP52"/>
<dbReference type="Gene3D" id="1.20.1440.20">
    <property type="entry name" value="LemA-like domain"/>
    <property type="match status" value="1"/>
</dbReference>
<dbReference type="PANTHER" id="PTHR34478">
    <property type="entry name" value="PROTEIN LEMA"/>
    <property type="match status" value="1"/>
</dbReference>
<dbReference type="SUPFAM" id="SSF140478">
    <property type="entry name" value="LemA-like"/>
    <property type="match status" value="1"/>
</dbReference>
<evidence type="ECO:0000256" key="1">
    <source>
        <dbReference type="ARBA" id="ARBA00004167"/>
    </source>
</evidence>
<gene>
    <name evidence="6" type="ORF">ACFYG5_10295</name>
</gene>
<dbReference type="EMBL" id="CP170721">
    <property type="protein sequence ID" value="XIA16967.1"/>
    <property type="molecule type" value="Genomic_DNA"/>
</dbReference>
<evidence type="ECO:0000256" key="3">
    <source>
        <dbReference type="ARBA" id="ARBA00022692"/>
    </source>
</evidence>
<evidence type="ECO:0000256" key="5">
    <source>
        <dbReference type="ARBA" id="ARBA00023136"/>
    </source>
</evidence>
<evidence type="ECO:0000256" key="4">
    <source>
        <dbReference type="ARBA" id="ARBA00022989"/>
    </source>
</evidence>
<evidence type="ECO:0000256" key="2">
    <source>
        <dbReference type="ARBA" id="ARBA00008854"/>
    </source>
</evidence>
<dbReference type="InterPro" id="IPR023353">
    <property type="entry name" value="LemA-like_dom_sf"/>
</dbReference>
<dbReference type="RefSeq" id="WP_395117404.1">
    <property type="nucleotide sequence ID" value="NZ_CP170721.1"/>
</dbReference>
<accession>A0AB74UP52</accession>
<protein>
    <submittedName>
        <fullName evidence="6">LemA family protein</fullName>
    </submittedName>
</protein>
<reference evidence="6" key="1">
    <citation type="submission" date="2024-10" db="EMBL/GenBank/DDBJ databases">
        <authorList>
            <person name="Lesea H.P."/>
            <person name="Kuehl J.V."/>
            <person name="Chandonia J.-M."/>
        </authorList>
    </citation>
    <scope>NUCLEOTIDE SEQUENCE</scope>
    <source>
        <strain evidence="6">FW102-FHT14D07</strain>
    </source>
</reference>
<dbReference type="Pfam" id="PF04011">
    <property type="entry name" value="LemA"/>
    <property type="match status" value="1"/>
</dbReference>
<dbReference type="GO" id="GO:0016020">
    <property type="term" value="C:membrane"/>
    <property type="evidence" value="ECO:0007669"/>
    <property type="project" value="UniProtKB-SubCell"/>
</dbReference>
<proteinExistence type="inferred from homology"/>
<sequence length="183" mass="20455">MIFYATGLLLVVGAVWLFNRLVRLRNQVRNAWSDVDVQLQRRHDLVPMLVEAVKGYASHERQLLERVAAERSAAMRGGTPAQRIAPEIALGQQLVRLVALGEVYPELKASGNFSQLSDELVEVENTLQHARRFYNGSVREYNTARETFPTLLIAAPLAFRPAEFFAADADARANVQVRLGEPA</sequence>
<evidence type="ECO:0000313" key="6">
    <source>
        <dbReference type="EMBL" id="XIA16967.1"/>
    </source>
</evidence>
<organism evidence="6">
    <name type="scientific">Rhodanobacter sp. FW102-FHT14D07</name>
    <dbReference type="NCBI Taxonomy" id="3351462"/>
    <lineage>
        <taxon>Bacteria</taxon>
        <taxon>Pseudomonadati</taxon>
        <taxon>Pseudomonadota</taxon>
        <taxon>Gammaproteobacteria</taxon>
        <taxon>Lysobacterales</taxon>
        <taxon>Rhodanobacteraceae</taxon>
        <taxon>Rhodanobacter</taxon>
    </lineage>
</organism>
<dbReference type="InterPro" id="IPR007156">
    <property type="entry name" value="MamQ_LemA"/>
</dbReference>
<name>A0AB74UP52_9GAMM</name>
<dbReference type="PANTHER" id="PTHR34478:SF1">
    <property type="entry name" value="PROTEIN LEMA"/>
    <property type="match status" value="1"/>
</dbReference>
<keyword evidence="4" id="KW-1133">Transmembrane helix</keyword>
<comment type="similarity">
    <text evidence="2">Belongs to the LemA family.</text>
</comment>
<keyword evidence="5" id="KW-0472">Membrane</keyword>